<accession>U4LC00</accession>
<sequence length="126" mass="13908">MDPLSLSAFVVGIISLALERTEILTTFTTTVVSAASEASSLKIEITTLTHVLETLVSILRSDDFDGATFERHSILCSVVSACQKHIAGLYKKLEEGLEKILAWILPLDPNKRHHDFRSKLLEDTGK</sequence>
<proteinExistence type="predicted"/>
<dbReference type="AlphaFoldDB" id="U4LC00"/>
<dbReference type="EMBL" id="HF935309">
    <property type="protein sequence ID" value="CCX29629.1"/>
    <property type="molecule type" value="Genomic_DNA"/>
</dbReference>
<protein>
    <recommendedName>
        <fullName evidence="3">Fungal N-terminal domain-containing protein</fullName>
    </recommendedName>
</protein>
<name>U4LC00_PYROM</name>
<evidence type="ECO:0000313" key="1">
    <source>
        <dbReference type="EMBL" id="CCX29629.1"/>
    </source>
</evidence>
<keyword evidence="2" id="KW-1185">Reference proteome</keyword>
<organism evidence="1 2">
    <name type="scientific">Pyronema omphalodes (strain CBS 100304)</name>
    <name type="common">Pyronema confluens</name>
    <dbReference type="NCBI Taxonomy" id="1076935"/>
    <lineage>
        <taxon>Eukaryota</taxon>
        <taxon>Fungi</taxon>
        <taxon>Dikarya</taxon>
        <taxon>Ascomycota</taxon>
        <taxon>Pezizomycotina</taxon>
        <taxon>Pezizomycetes</taxon>
        <taxon>Pezizales</taxon>
        <taxon>Pyronemataceae</taxon>
        <taxon>Pyronema</taxon>
    </lineage>
</organism>
<dbReference type="Proteomes" id="UP000018144">
    <property type="component" value="Unassembled WGS sequence"/>
</dbReference>
<evidence type="ECO:0000313" key="2">
    <source>
        <dbReference type="Proteomes" id="UP000018144"/>
    </source>
</evidence>
<evidence type="ECO:0008006" key="3">
    <source>
        <dbReference type="Google" id="ProtNLM"/>
    </source>
</evidence>
<reference evidence="1 2" key="1">
    <citation type="journal article" date="2013" name="PLoS Genet.">
        <title>The genome and development-dependent transcriptomes of Pyronema confluens: a window into fungal evolution.</title>
        <authorList>
            <person name="Traeger S."/>
            <person name="Altegoer F."/>
            <person name="Freitag M."/>
            <person name="Gabaldon T."/>
            <person name="Kempken F."/>
            <person name="Kumar A."/>
            <person name="Marcet-Houben M."/>
            <person name="Poggeler S."/>
            <person name="Stajich J.E."/>
            <person name="Nowrousian M."/>
        </authorList>
    </citation>
    <scope>NUCLEOTIDE SEQUENCE [LARGE SCALE GENOMIC DNA]</scope>
    <source>
        <strain evidence="2">CBS 100304</strain>
        <tissue evidence="1">Vegetative mycelium</tissue>
    </source>
</reference>
<gene>
    <name evidence="1" type="ORF">PCON_06290</name>
</gene>